<dbReference type="SUPFAM" id="SSF48403">
    <property type="entry name" value="Ankyrin repeat"/>
    <property type="match status" value="1"/>
</dbReference>
<dbReference type="EMBL" id="NESQ01000096">
    <property type="protein sequence ID" value="PUU79266.1"/>
    <property type="molecule type" value="Genomic_DNA"/>
</dbReference>
<proteinExistence type="predicted"/>
<name>A0A2T6ZUW1_TUBBO</name>
<dbReference type="PROSITE" id="PS50297">
    <property type="entry name" value="ANK_REP_REGION"/>
    <property type="match status" value="1"/>
</dbReference>
<comment type="caution">
    <text evidence="3">The sequence shown here is derived from an EMBL/GenBank/DDBJ whole genome shotgun (WGS) entry which is preliminary data.</text>
</comment>
<protein>
    <submittedName>
        <fullName evidence="3">Uncharacterized protein</fullName>
    </submittedName>
</protein>
<organism evidence="3 4">
    <name type="scientific">Tuber borchii</name>
    <name type="common">White truffle</name>
    <dbReference type="NCBI Taxonomy" id="42251"/>
    <lineage>
        <taxon>Eukaryota</taxon>
        <taxon>Fungi</taxon>
        <taxon>Dikarya</taxon>
        <taxon>Ascomycota</taxon>
        <taxon>Pezizomycotina</taxon>
        <taxon>Pezizomycetes</taxon>
        <taxon>Pezizales</taxon>
        <taxon>Tuberaceae</taxon>
        <taxon>Tuber</taxon>
    </lineage>
</organism>
<dbReference type="SMART" id="SM00248">
    <property type="entry name" value="ANK"/>
    <property type="match status" value="1"/>
</dbReference>
<dbReference type="InterPro" id="IPR002110">
    <property type="entry name" value="Ankyrin_rpt"/>
</dbReference>
<feature type="region of interest" description="Disordered" evidence="2">
    <location>
        <begin position="116"/>
        <end position="173"/>
    </location>
</feature>
<dbReference type="PROSITE" id="PS50088">
    <property type="entry name" value="ANK_REPEAT"/>
    <property type="match status" value="1"/>
</dbReference>
<dbReference type="Gene3D" id="1.25.40.20">
    <property type="entry name" value="Ankyrin repeat-containing domain"/>
    <property type="match status" value="1"/>
</dbReference>
<evidence type="ECO:0000256" key="2">
    <source>
        <dbReference type="SAM" id="MobiDB-lite"/>
    </source>
</evidence>
<keyword evidence="4" id="KW-1185">Reference proteome</keyword>
<feature type="compositionally biased region" description="Basic and acidic residues" evidence="2">
    <location>
        <begin position="163"/>
        <end position="173"/>
    </location>
</feature>
<feature type="region of interest" description="Disordered" evidence="2">
    <location>
        <begin position="196"/>
        <end position="215"/>
    </location>
</feature>
<evidence type="ECO:0000313" key="4">
    <source>
        <dbReference type="Proteomes" id="UP000244722"/>
    </source>
</evidence>
<dbReference type="OrthoDB" id="5481499at2759"/>
<reference evidence="3 4" key="1">
    <citation type="submission" date="2017-04" db="EMBL/GenBank/DDBJ databases">
        <title>Draft genome sequence of Tuber borchii Vittad., a whitish edible truffle.</title>
        <authorList>
            <consortium name="DOE Joint Genome Institute"/>
            <person name="Murat C."/>
            <person name="Kuo A."/>
            <person name="Barry K.W."/>
            <person name="Clum A."/>
            <person name="Dockter R.B."/>
            <person name="Fauchery L."/>
            <person name="Iotti M."/>
            <person name="Kohler A."/>
            <person name="Labutti K."/>
            <person name="Lindquist E.A."/>
            <person name="Lipzen A."/>
            <person name="Ohm R.A."/>
            <person name="Wang M."/>
            <person name="Grigoriev I.V."/>
            <person name="Zambonelli A."/>
            <person name="Martin F.M."/>
        </authorList>
    </citation>
    <scope>NUCLEOTIDE SEQUENCE [LARGE SCALE GENOMIC DNA]</scope>
    <source>
        <strain evidence="3 4">Tbo3840</strain>
    </source>
</reference>
<dbReference type="Proteomes" id="UP000244722">
    <property type="component" value="Unassembled WGS sequence"/>
</dbReference>
<dbReference type="AlphaFoldDB" id="A0A2T6ZUW1"/>
<evidence type="ECO:0000256" key="1">
    <source>
        <dbReference type="PROSITE-ProRule" id="PRU00023"/>
    </source>
</evidence>
<sequence>MTDAKYIPAVAIPKTASSKCKDGTEQGTLHWLCNEEHRFIWFYRNHLESSRGDTYVDFNEYFSLPIRKDSIENTYERLRQKRPAEICEVPHAEPGAVSEDYVENTAGQVVTLAIEDTEDDTEEKNESYTDSTDEGMSTPALTHPTRNNNSIHRRTHIGVGGERSIKKSNSEPRQNRIGILISDSCSSKLRVKRRSSYQMNENGSPVSNSDASSPQIRRAARTRKVEFNIDSESNDTRIDKLLLERKEVSPNIPETTYGKTPLSYAAEKGHERIVKLLLEQIEVNPDIPDTKYGQTPLS</sequence>
<dbReference type="Pfam" id="PF12796">
    <property type="entry name" value="Ank_2"/>
    <property type="match status" value="1"/>
</dbReference>
<dbReference type="InterPro" id="IPR036770">
    <property type="entry name" value="Ankyrin_rpt-contain_sf"/>
</dbReference>
<evidence type="ECO:0000313" key="3">
    <source>
        <dbReference type="EMBL" id="PUU79266.1"/>
    </source>
</evidence>
<feature type="repeat" description="ANK" evidence="1">
    <location>
        <begin position="257"/>
        <end position="279"/>
    </location>
</feature>
<accession>A0A2T6ZUW1</accession>
<keyword evidence="1" id="KW-0040">ANK repeat</keyword>
<gene>
    <name evidence="3" type="ORF">B9Z19DRAFT_1125437</name>
</gene>